<dbReference type="Gene3D" id="3.20.20.70">
    <property type="entry name" value="Aldolase class I"/>
    <property type="match status" value="1"/>
</dbReference>
<dbReference type="SUPFAM" id="SSF102114">
    <property type="entry name" value="Radical SAM enzymes"/>
    <property type="match status" value="1"/>
</dbReference>
<dbReference type="GO" id="GO:0046872">
    <property type="term" value="F:metal ion binding"/>
    <property type="evidence" value="ECO:0007669"/>
    <property type="project" value="UniProtKB-KW"/>
</dbReference>
<evidence type="ECO:0000256" key="5">
    <source>
        <dbReference type="ARBA" id="ARBA00023014"/>
    </source>
</evidence>
<sequence length="241" mass="28516">MNSSPTRFVYFQDDCFAINKKWLRDFVDEYVRRINLPFHCHLRPNTIDEEQIKKLKHAGCYSVHIAAETANDRLRNEILNRGMTREQIIQATKFLRKHGIRFMLQNIIGLPTGSLEDDLATLEMNIEARPDYAWVSIFQPYPGTKLGEFCREQEYYTGDYSDLSSNFFEASKLNYPEKYKNQLSHLQKLFAIFVEYPELHRLGLSQAMIDIPNTVETKEYYHTAYKLFRKKANKRLYGFNL</sequence>
<comment type="cofactor">
    <cofactor evidence="1">
        <name>[4Fe-4S] cluster</name>
        <dbReference type="ChEBI" id="CHEBI:49883"/>
    </cofactor>
</comment>
<keyword evidence="5" id="KW-0411">Iron-sulfur</keyword>
<dbReference type="AlphaFoldDB" id="A0A0F9J8Z0"/>
<protein>
    <recommendedName>
        <fullName evidence="6">Elp3/MiaA/NifB-like radical SAM core domain-containing protein</fullName>
    </recommendedName>
</protein>
<proteinExistence type="predicted"/>
<dbReference type="GO" id="GO:0051536">
    <property type="term" value="F:iron-sulfur cluster binding"/>
    <property type="evidence" value="ECO:0007669"/>
    <property type="project" value="UniProtKB-KW"/>
</dbReference>
<dbReference type="InterPro" id="IPR007197">
    <property type="entry name" value="rSAM"/>
</dbReference>
<dbReference type="PANTHER" id="PTHR43409:SF7">
    <property type="entry name" value="BLL1977 PROTEIN"/>
    <property type="match status" value="1"/>
</dbReference>
<evidence type="ECO:0000313" key="7">
    <source>
        <dbReference type="EMBL" id="KKL95597.1"/>
    </source>
</evidence>
<evidence type="ECO:0000256" key="1">
    <source>
        <dbReference type="ARBA" id="ARBA00001966"/>
    </source>
</evidence>
<organism evidence="7">
    <name type="scientific">marine sediment metagenome</name>
    <dbReference type="NCBI Taxonomy" id="412755"/>
    <lineage>
        <taxon>unclassified sequences</taxon>
        <taxon>metagenomes</taxon>
        <taxon>ecological metagenomes</taxon>
    </lineage>
</organism>
<keyword evidence="2" id="KW-0949">S-adenosyl-L-methionine</keyword>
<dbReference type="InterPro" id="IPR013785">
    <property type="entry name" value="Aldolase_TIM"/>
</dbReference>
<evidence type="ECO:0000256" key="3">
    <source>
        <dbReference type="ARBA" id="ARBA00022723"/>
    </source>
</evidence>
<dbReference type="PANTHER" id="PTHR43409">
    <property type="entry name" value="ANAEROBIC MAGNESIUM-PROTOPORPHYRIN IX MONOMETHYL ESTER CYCLASE-RELATED"/>
    <property type="match status" value="1"/>
</dbReference>
<dbReference type="InterPro" id="IPR058240">
    <property type="entry name" value="rSAM_sf"/>
</dbReference>
<keyword evidence="4" id="KW-0408">Iron</keyword>
<feature type="domain" description="Elp3/MiaA/NifB-like radical SAM core" evidence="6">
    <location>
        <begin position="5"/>
        <end position="162"/>
    </location>
</feature>
<dbReference type="Pfam" id="PF04055">
    <property type="entry name" value="Radical_SAM"/>
    <property type="match status" value="1"/>
</dbReference>
<comment type="caution">
    <text evidence="7">The sequence shown here is derived from an EMBL/GenBank/DDBJ whole genome shotgun (WGS) entry which is preliminary data.</text>
</comment>
<dbReference type="SMART" id="SM00729">
    <property type="entry name" value="Elp3"/>
    <property type="match status" value="1"/>
</dbReference>
<name>A0A0F9J8Z0_9ZZZZ</name>
<evidence type="ECO:0000256" key="2">
    <source>
        <dbReference type="ARBA" id="ARBA00022691"/>
    </source>
</evidence>
<accession>A0A0F9J8Z0</accession>
<keyword evidence="3" id="KW-0479">Metal-binding</keyword>
<dbReference type="InterPro" id="IPR006638">
    <property type="entry name" value="Elp3/MiaA/NifB-like_rSAM"/>
</dbReference>
<dbReference type="InterPro" id="IPR051198">
    <property type="entry name" value="BchE-like"/>
</dbReference>
<dbReference type="GO" id="GO:0003824">
    <property type="term" value="F:catalytic activity"/>
    <property type="evidence" value="ECO:0007669"/>
    <property type="project" value="InterPro"/>
</dbReference>
<dbReference type="EMBL" id="LAZR01018637">
    <property type="protein sequence ID" value="KKL95597.1"/>
    <property type="molecule type" value="Genomic_DNA"/>
</dbReference>
<gene>
    <name evidence="7" type="ORF">LCGC14_1853000</name>
</gene>
<evidence type="ECO:0000256" key="4">
    <source>
        <dbReference type="ARBA" id="ARBA00023004"/>
    </source>
</evidence>
<reference evidence="7" key="1">
    <citation type="journal article" date="2015" name="Nature">
        <title>Complex archaea that bridge the gap between prokaryotes and eukaryotes.</title>
        <authorList>
            <person name="Spang A."/>
            <person name="Saw J.H."/>
            <person name="Jorgensen S.L."/>
            <person name="Zaremba-Niedzwiedzka K."/>
            <person name="Martijn J."/>
            <person name="Lind A.E."/>
            <person name="van Eijk R."/>
            <person name="Schleper C."/>
            <person name="Guy L."/>
            <person name="Ettema T.J."/>
        </authorList>
    </citation>
    <scope>NUCLEOTIDE SEQUENCE</scope>
</reference>
<evidence type="ECO:0000259" key="6">
    <source>
        <dbReference type="SMART" id="SM00729"/>
    </source>
</evidence>